<evidence type="ECO:0000256" key="8">
    <source>
        <dbReference type="PIRNR" id="PIRNR037945"/>
    </source>
</evidence>
<evidence type="ECO:0000256" key="5">
    <source>
        <dbReference type="ARBA" id="ARBA00022729"/>
    </source>
</evidence>
<keyword evidence="6 8" id="KW-0391">Immunity</keyword>
<organism evidence="13 14">
    <name type="scientific">Drosophila kikkawai</name>
    <name type="common">Fruit fly</name>
    <dbReference type="NCBI Taxonomy" id="30033"/>
    <lineage>
        <taxon>Eukaryota</taxon>
        <taxon>Metazoa</taxon>
        <taxon>Ecdysozoa</taxon>
        <taxon>Arthropoda</taxon>
        <taxon>Hexapoda</taxon>
        <taxon>Insecta</taxon>
        <taxon>Pterygota</taxon>
        <taxon>Neoptera</taxon>
        <taxon>Endopterygota</taxon>
        <taxon>Diptera</taxon>
        <taxon>Brachycera</taxon>
        <taxon>Muscomorpha</taxon>
        <taxon>Ephydroidea</taxon>
        <taxon>Drosophilidae</taxon>
        <taxon>Drosophila</taxon>
        <taxon>Sophophora</taxon>
    </lineage>
</organism>
<dbReference type="SUPFAM" id="SSF55846">
    <property type="entry name" value="N-acetylmuramoyl-L-alanine amidase-like"/>
    <property type="match status" value="1"/>
</dbReference>
<evidence type="ECO:0000256" key="3">
    <source>
        <dbReference type="ARBA" id="ARBA00022525"/>
    </source>
</evidence>
<keyword evidence="5 10" id="KW-0732">Signal</keyword>
<dbReference type="GO" id="GO:0005576">
    <property type="term" value="C:extracellular region"/>
    <property type="evidence" value="ECO:0007669"/>
    <property type="project" value="UniProtKB-SubCell"/>
</dbReference>
<evidence type="ECO:0000256" key="4">
    <source>
        <dbReference type="ARBA" id="ARBA00022588"/>
    </source>
</evidence>
<dbReference type="GO" id="GO:0009253">
    <property type="term" value="P:peptidoglycan catabolic process"/>
    <property type="evidence" value="ECO:0007669"/>
    <property type="project" value="InterPro"/>
</dbReference>
<dbReference type="InterPro" id="IPR017331">
    <property type="entry name" value="Peptidoglycan_recognition"/>
</dbReference>
<dbReference type="RefSeq" id="XP_017030461.1">
    <property type="nucleotide sequence ID" value="XM_017174972.3"/>
</dbReference>
<feature type="domain" description="Peptidoglycan recognition protein family" evidence="12">
    <location>
        <begin position="39"/>
        <end position="181"/>
    </location>
</feature>
<feature type="domain" description="N-acetylmuramoyl-L-alanine amidase" evidence="11">
    <location>
        <begin position="50"/>
        <end position="187"/>
    </location>
</feature>
<dbReference type="SMART" id="SM00701">
    <property type="entry name" value="PGRP"/>
    <property type="match status" value="1"/>
</dbReference>
<feature type="chain" id="PRO_5027784224" description="Peptidoglycan-recognition protein" evidence="10">
    <location>
        <begin position="25"/>
        <end position="204"/>
    </location>
</feature>
<dbReference type="GO" id="GO:0008745">
    <property type="term" value="F:N-acetylmuramoyl-L-alanine amidase activity"/>
    <property type="evidence" value="ECO:0007669"/>
    <property type="project" value="InterPro"/>
</dbReference>
<evidence type="ECO:0000313" key="14">
    <source>
        <dbReference type="RefSeq" id="XP_017030461.1"/>
    </source>
</evidence>
<dbReference type="GO" id="GO:0042834">
    <property type="term" value="F:peptidoglycan binding"/>
    <property type="evidence" value="ECO:0007669"/>
    <property type="project" value="InterPro"/>
</dbReference>
<dbReference type="InterPro" id="IPR036505">
    <property type="entry name" value="Amidase/PGRP_sf"/>
</dbReference>
<dbReference type="Proteomes" id="UP001652661">
    <property type="component" value="Chromosome X"/>
</dbReference>
<evidence type="ECO:0000256" key="2">
    <source>
        <dbReference type="ARBA" id="ARBA00007553"/>
    </source>
</evidence>
<dbReference type="FunFam" id="3.40.80.10:FF:000001">
    <property type="entry name" value="Peptidoglycan recognition protein 1"/>
    <property type="match status" value="1"/>
</dbReference>
<dbReference type="Pfam" id="PF01510">
    <property type="entry name" value="Amidase_2"/>
    <property type="match status" value="1"/>
</dbReference>
<keyword evidence="7 9" id="KW-1015">Disulfide bond</keyword>
<dbReference type="OrthoDB" id="10001926at2759"/>
<evidence type="ECO:0000259" key="12">
    <source>
        <dbReference type="SMART" id="SM00701"/>
    </source>
</evidence>
<dbReference type="InterPro" id="IPR006619">
    <property type="entry name" value="PGRP_domain_met/bac"/>
</dbReference>
<reference evidence="14" key="1">
    <citation type="submission" date="2025-08" db="UniProtKB">
        <authorList>
            <consortium name="RefSeq"/>
        </authorList>
    </citation>
    <scope>IDENTIFICATION</scope>
    <source>
        <strain evidence="14">14028-0561.14</strain>
        <tissue evidence="14">Whole fly</tissue>
    </source>
</reference>
<dbReference type="Gene3D" id="3.40.80.10">
    <property type="entry name" value="Peptidoglycan recognition protein-like"/>
    <property type="match status" value="1"/>
</dbReference>
<keyword evidence="4 8" id="KW-0399">Innate immunity</keyword>
<dbReference type="InterPro" id="IPR002502">
    <property type="entry name" value="Amidase_domain"/>
</dbReference>
<keyword evidence="3" id="KW-0964">Secreted</keyword>
<evidence type="ECO:0000256" key="9">
    <source>
        <dbReference type="PIRSR" id="PIRSR037945-1"/>
    </source>
</evidence>
<feature type="signal peptide" evidence="10">
    <location>
        <begin position="1"/>
        <end position="24"/>
    </location>
</feature>
<keyword evidence="13" id="KW-1185">Reference proteome</keyword>
<feature type="disulfide bond" evidence="9">
    <location>
        <begin position="38"/>
        <end position="161"/>
    </location>
</feature>
<evidence type="ECO:0000256" key="6">
    <source>
        <dbReference type="ARBA" id="ARBA00022859"/>
    </source>
</evidence>
<dbReference type="AlphaFoldDB" id="A0A6P4J513"/>
<gene>
    <name evidence="14" type="primary">PGRP-SA</name>
</gene>
<comment type="subcellular location">
    <subcellularLocation>
        <location evidence="1">Secreted</location>
    </subcellularLocation>
</comment>
<proteinExistence type="inferred from homology"/>
<evidence type="ECO:0000256" key="7">
    <source>
        <dbReference type="ARBA" id="ARBA00023157"/>
    </source>
</evidence>
<sequence>MLSASRCAAQLLAAVCLLLLLVTAGKPSRHRTTQADDCPTIKLKRQWGGKPSQGLHYQIRPIRYVVIHHTVTGECTGLLQCAEILQNMQNYHQTELDYEDISYNFLIGSDGIVYEGTGWGLRGAHTYGYNANGTGIAFIGSYVDKLPTVAALQSAKSLLSCGIRKGELSEDYALIAASQVISTQSPGLTLYNEIQEWPHWLSNP</sequence>
<dbReference type="GO" id="GO:0008270">
    <property type="term" value="F:zinc ion binding"/>
    <property type="evidence" value="ECO:0007669"/>
    <property type="project" value="InterPro"/>
</dbReference>
<evidence type="ECO:0000313" key="13">
    <source>
        <dbReference type="Proteomes" id="UP001652661"/>
    </source>
</evidence>
<name>A0A6P4J513_DROKI</name>
<feature type="disulfide bond" evidence="9">
    <location>
        <begin position="75"/>
        <end position="81"/>
    </location>
</feature>
<comment type="similarity">
    <text evidence="2 8">Belongs to the N-acetylmuramoyl-L-alanine amidase 2 family.</text>
</comment>
<evidence type="ECO:0000259" key="11">
    <source>
        <dbReference type="SMART" id="SM00644"/>
    </source>
</evidence>
<evidence type="ECO:0000256" key="1">
    <source>
        <dbReference type="ARBA" id="ARBA00004613"/>
    </source>
</evidence>
<dbReference type="SMART" id="SM00644">
    <property type="entry name" value="Ami_2"/>
    <property type="match status" value="1"/>
</dbReference>
<dbReference type="PIRSF" id="PIRSF037945">
    <property type="entry name" value="PGRPs"/>
    <property type="match status" value="1"/>
</dbReference>
<dbReference type="PANTHER" id="PTHR11022">
    <property type="entry name" value="PEPTIDOGLYCAN RECOGNITION PROTEIN"/>
    <property type="match status" value="1"/>
</dbReference>
<protein>
    <recommendedName>
        <fullName evidence="8">Peptidoglycan-recognition protein</fullName>
    </recommendedName>
</protein>
<dbReference type="GO" id="GO:0045087">
    <property type="term" value="P:innate immune response"/>
    <property type="evidence" value="ECO:0007669"/>
    <property type="project" value="UniProtKB-KW"/>
</dbReference>
<evidence type="ECO:0000256" key="10">
    <source>
        <dbReference type="SAM" id="SignalP"/>
    </source>
</evidence>
<accession>A0A6P4J513</accession>
<dbReference type="PANTHER" id="PTHR11022:SF74">
    <property type="entry name" value="PEPTIDOGLYCAN-RECOGNITION PROTEIN SA"/>
    <property type="match status" value="1"/>
</dbReference>
<dbReference type="CDD" id="cd06583">
    <property type="entry name" value="PGRP"/>
    <property type="match status" value="1"/>
</dbReference>
<dbReference type="InterPro" id="IPR015510">
    <property type="entry name" value="PGRP"/>
</dbReference>